<dbReference type="CDD" id="cd13361">
    <property type="entry name" value="PH_PLC_beta"/>
    <property type="match status" value="1"/>
</dbReference>
<accession>A0A8S4RHD7</accession>
<evidence type="ECO:0000313" key="2">
    <source>
        <dbReference type="EMBL" id="CAH2236664.1"/>
    </source>
</evidence>
<evidence type="ECO:0000259" key="1">
    <source>
        <dbReference type="Pfam" id="PF17787"/>
    </source>
</evidence>
<keyword evidence="3" id="KW-1185">Reference proteome</keyword>
<dbReference type="AlphaFoldDB" id="A0A8S4RHD7"/>
<dbReference type="EMBL" id="CAKXAJ010025217">
    <property type="protein sequence ID" value="CAH2236664.1"/>
    <property type="molecule type" value="Genomic_DNA"/>
</dbReference>
<dbReference type="InterPro" id="IPR037862">
    <property type="entry name" value="PLC-beta_PH"/>
</dbReference>
<evidence type="ECO:0000313" key="3">
    <source>
        <dbReference type="Proteomes" id="UP000838756"/>
    </source>
</evidence>
<name>A0A8S4RHD7_9NEOP</name>
<dbReference type="SUPFAM" id="SSF50729">
    <property type="entry name" value="PH domain-like"/>
    <property type="match status" value="1"/>
</dbReference>
<sequence>MSTAARLAKVSLKPIEVPKALLEGEKFVRWDEDSGTGLPVTLRVDPNGFFLYWTDQNMEVDMLDMAAIRDVRTGVYAKLPKEVSAGYNPTGEDLRPRDLVLRYDAS</sequence>
<organism evidence="2 3">
    <name type="scientific">Pararge aegeria aegeria</name>
    <dbReference type="NCBI Taxonomy" id="348720"/>
    <lineage>
        <taxon>Eukaryota</taxon>
        <taxon>Metazoa</taxon>
        <taxon>Ecdysozoa</taxon>
        <taxon>Arthropoda</taxon>
        <taxon>Hexapoda</taxon>
        <taxon>Insecta</taxon>
        <taxon>Pterygota</taxon>
        <taxon>Neoptera</taxon>
        <taxon>Endopterygota</taxon>
        <taxon>Lepidoptera</taxon>
        <taxon>Glossata</taxon>
        <taxon>Ditrysia</taxon>
        <taxon>Papilionoidea</taxon>
        <taxon>Nymphalidae</taxon>
        <taxon>Satyrinae</taxon>
        <taxon>Satyrini</taxon>
        <taxon>Parargina</taxon>
        <taxon>Pararge</taxon>
    </lineage>
</organism>
<feature type="domain" description="PLC-beta PH" evidence="1">
    <location>
        <begin position="16"/>
        <end position="82"/>
    </location>
</feature>
<dbReference type="Proteomes" id="UP000838756">
    <property type="component" value="Unassembled WGS sequence"/>
</dbReference>
<proteinExistence type="predicted"/>
<dbReference type="Gene3D" id="2.30.29.240">
    <property type="match status" value="1"/>
</dbReference>
<reference evidence="2" key="1">
    <citation type="submission" date="2022-03" db="EMBL/GenBank/DDBJ databases">
        <authorList>
            <person name="Lindestad O."/>
        </authorList>
    </citation>
    <scope>NUCLEOTIDE SEQUENCE</scope>
</reference>
<dbReference type="Pfam" id="PF17787">
    <property type="entry name" value="PH_14"/>
    <property type="match status" value="1"/>
</dbReference>
<protein>
    <submittedName>
        <fullName evidence="2">Jg20883 protein</fullName>
    </submittedName>
</protein>
<comment type="caution">
    <text evidence="2">The sequence shown here is derived from an EMBL/GenBank/DDBJ whole genome shotgun (WGS) entry which is preliminary data.</text>
</comment>
<dbReference type="OrthoDB" id="269822at2759"/>
<gene>
    <name evidence="2" type="primary">jg20883</name>
    <name evidence="2" type="ORF">PAEG_LOCUS14017</name>
</gene>